<dbReference type="Pfam" id="PF12697">
    <property type="entry name" value="Abhydrolase_6"/>
    <property type="match status" value="1"/>
</dbReference>
<proteinExistence type="predicted"/>
<dbReference type="Proteomes" id="UP000541535">
    <property type="component" value="Unassembled WGS sequence"/>
</dbReference>
<organism evidence="3 4">
    <name type="scientific">Pseudoduganella violacea</name>
    <dbReference type="NCBI Taxonomy" id="1715466"/>
    <lineage>
        <taxon>Bacteria</taxon>
        <taxon>Pseudomonadati</taxon>
        <taxon>Pseudomonadota</taxon>
        <taxon>Betaproteobacteria</taxon>
        <taxon>Burkholderiales</taxon>
        <taxon>Oxalobacteraceae</taxon>
        <taxon>Telluria group</taxon>
        <taxon>Pseudoduganella</taxon>
    </lineage>
</organism>
<reference evidence="3 4" key="1">
    <citation type="submission" date="2020-08" db="EMBL/GenBank/DDBJ databases">
        <title>Genomic Encyclopedia of Type Strains, Phase III (KMG-III): the genomes of soil and plant-associated and newly described type strains.</title>
        <authorList>
            <person name="Whitman W."/>
        </authorList>
    </citation>
    <scope>NUCLEOTIDE SEQUENCE [LARGE SCALE GENOMIC DNA]</scope>
    <source>
        <strain evidence="3 4">CECT 8897</strain>
    </source>
</reference>
<name>A0A7W5B7M5_9BURK</name>
<evidence type="ECO:0000313" key="3">
    <source>
        <dbReference type="EMBL" id="MBB3117330.1"/>
    </source>
</evidence>
<gene>
    <name evidence="3" type="ORF">FHS03_000349</name>
</gene>
<dbReference type="PANTHER" id="PTHR37017">
    <property type="entry name" value="AB HYDROLASE-1 DOMAIN-CONTAINING PROTEIN-RELATED"/>
    <property type="match status" value="1"/>
</dbReference>
<dbReference type="InterPro" id="IPR029058">
    <property type="entry name" value="AB_hydrolase_fold"/>
</dbReference>
<feature type="signal peptide" evidence="1">
    <location>
        <begin position="1"/>
        <end position="25"/>
    </location>
</feature>
<evidence type="ECO:0000259" key="2">
    <source>
        <dbReference type="Pfam" id="PF12697"/>
    </source>
</evidence>
<dbReference type="Gene3D" id="3.40.50.1820">
    <property type="entry name" value="alpha/beta hydrolase"/>
    <property type="match status" value="1"/>
</dbReference>
<accession>A0A7W5B7M5</accession>
<keyword evidence="4" id="KW-1185">Reference proteome</keyword>
<dbReference type="InterPro" id="IPR000073">
    <property type="entry name" value="AB_hydrolase_1"/>
</dbReference>
<feature type="chain" id="PRO_5031361440" evidence="1">
    <location>
        <begin position="26"/>
        <end position="253"/>
    </location>
</feature>
<dbReference type="EMBL" id="JACHXD010000001">
    <property type="protein sequence ID" value="MBB3117330.1"/>
    <property type="molecule type" value="Genomic_DNA"/>
</dbReference>
<protein>
    <submittedName>
        <fullName evidence="3">Pimeloyl-ACP methyl ester carboxylesterase</fullName>
    </submittedName>
</protein>
<evidence type="ECO:0000313" key="4">
    <source>
        <dbReference type="Proteomes" id="UP000541535"/>
    </source>
</evidence>
<dbReference type="SUPFAM" id="SSF53474">
    <property type="entry name" value="alpha/beta-Hydrolases"/>
    <property type="match status" value="1"/>
</dbReference>
<dbReference type="InterPro" id="IPR052897">
    <property type="entry name" value="Sec-Metab_Biosynth_Hydrolase"/>
</dbReference>
<dbReference type="RefSeq" id="WP_183439291.1">
    <property type="nucleotide sequence ID" value="NZ_JACHXD010000001.1"/>
</dbReference>
<dbReference type="PANTHER" id="PTHR37017:SF11">
    <property type="entry name" value="ESTERASE_LIPASE_THIOESTERASE DOMAIN-CONTAINING PROTEIN"/>
    <property type="match status" value="1"/>
</dbReference>
<keyword evidence="1" id="KW-0732">Signal</keyword>
<feature type="domain" description="AB hydrolase-1" evidence="2">
    <location>
        <begin position="32"/>
        <end position="245"/>
    </location>
</feature>
<sequence length="253" mass="25973">MNRSIRTALFASTLLAGASLIPAHAAASDTTVVLVHGAFADGSSWQKVIPLLQAKGVKVVAVQNPLSSLADDAAVTRRVIEAQSGKVVLVGHSWGGAVISEAGASDKVKALVYVAAFAPQVGEAVGALGKEHGVSVGVATLQADSAGYLSLPAASVAANFAQDVSAAEQRLIAATQGPINSKAFGEPLSTAAWTAKPSYYIVASKDRMIQPALQQDFAKRMQAKVTTLASSHVPMLSQPKQVAEVILAALQQP</sequence>
<evidence type="ECO:0000256" key="1">
    <source>
        <dbReference type="SAM" id="SignalP"/>
    </source>
</evidence>
<dbReference type="AlphaFoldDB" id="A0A7W5B7M5"/>
<comment type="caution">
    <text evidence="3">The sequence shown here is derived from an EMBL/GenBank/DDBJ whole genome shotgun (WGS) entry which is preliminary data.</text>
</comment>